<dbReference type="RefSeq" id="YP_010594879.1">
    <property type="nucleotide sequence ID" value="NC_069608.1"/>
</dbReference>
<keyword evidence="1" id="KW-0472">Membrane</keyword>
<keyword evidence="1" id="KW-1133">Transmembrane helix</keyword>
<gene>
    <name evidence="2" type="primary">atp8</name>
</gene>
<organism evidence="2">
    <name type="scientific">Anastatus dexingensis</name>
    <dbReference type="NCBI Taxonomy" id="2926466"/>
    <lineage>
        <taxon>Eukaryota</taxon>
        <taxon>Metazoa</taxon>
        <taxon>Ecdysozoa</taxon>
        <taxon>Arthropoda</taxon>
        <taxon>Hexapoda</taxon>
        <taxon>Insecta</taxon>
        <taxon>Pterygota</taxon>
        <taxon>Neoptera</taxon>
        <taxon>Endopterygota</taxon>
        <taxon>Hymenoptera</taxon>
        <taxon>Apocrita</taxon>
        <taxon>Proctotrupomorpha</taxon>
        <taxon>Chalcidoidea</taxon>
        <taxon>Eupelmidae</taxon>
        <taxon>Eupelminae</taxon>
        <taxon>Anastatus</taxon>
    </lineage>
</organism>
<evidence type="ECO:0000313" key="2">
    <source>
        <dbReference type="EMBL" id="WAJ57477.1"/>
    </source>
</evidence>
<feature type="transmembrane region" description="Helical" evidence="1">
    <location>
        <begin position="6"/>
        <end position="31"/>
    </location>
</feature>
<dbReference type="EMBL" id="ON129240">
    <property type="protein sequence ID" value="WAJ57477.1"/>
    <property type="molecule type" value="Genomic_DNA"/>
</dbReference>
<dbReference type="AlphaFoldDB" id="A0A9E8Y9K9"/>
<protein>
    <submittedName>
        <fullName evidence="2">ATP synthase F0 subunit 8</fullName>
    </submittedName>
</protein>
<dbReference type="GeneID" id="77604747"/>
<evidence type="ECO:0000256" key="1">
    <source>
        <dbReference type="SAM" id="Phobius"/>
    </source>
</evidence>
<proteinExistence type="predicted"/>
<keyword evidence="2" id="KW-0496">Mitochondrion</keyword>
<name>A0A9E8Y9K9_9HYME</name>
<reference evidence="2" key="1">
    <citation type="submission" date="2022-04" db="EMBL/GenBank/DDBJ databases">
        <authorList>
            <person name="Peng L."/>
        </authorList>
    </citation>
    <scope>NUCLEOTIDE SEQUENCE</scope>
</reference>
<sequence length="53" mass="6580">MPQMMPMNWLLMFLMIFILMIFICIKINFLINENDLKMKSLSKNKMMVFKFKW</sequence>
<keyword evidence="1" id="KW-0812">Transmembrane</keyword>
<geneLocation type="mitochondrion" evidence="2"/>
<accession>A0A9E8Y9K9</accession>